<dbReference type="InterPro" id="IPR020612">
    <property type="entry name" value="Methylthiotransferase_CS"/>
</dbReference>
<evidence type="ECO:0000256" key="1">
    <source>
        <dbReference type="ARBA" id="ARBA00001966"/>
    </source>
</evidence>
<gene>
    <name evidence="8" type="ORF">MGWOODY_Clf520</name>
</gene>
<reference evidence="8" key="1">
    <citation type="submission" date="2015-10" db="EMBL/GenBank/DDBJ databases">
        <authorList>
            <person name="Gilbert D.G."/>
        </authorList>
    </citation>
    <scope>NUCLEOTIDE SEQUENCE</scope>
</reference>
<keyword evidence="2" id="KW-0004">4Fe-4S</keyword>
<dbReference type="GO" id="GO:0051539">
    <property type="term" value="F:4 iron, 4 sulfur cluster binding"/>
    <property type="evidence" value="ECO:0007669"/>
    <property type="project" value="UniProtKB-KW"/>
</dbReference>
<dbReference type="PANTHER" id="PTHR43020">
    <property type="entry name" value="CDK5 REGULATORY SUBUNIT-ASSOCIATED PROTEIN 1"/>
    <property type="match status" value="1"/>
</dbReference>
<evidence type="ECO:0000256" key="4">
    <source>
        <dbReference type="ARBA" id="ARBA00022723"/>
    </source>
</evidence>
<dbReference type="CDD" id="cd01335">
    <property type="entry name" value="Radical_SAM"/>
    <property type="match status" value="1"/>
</dbReference>
<dbReference type="NCBIfam" id="TIGR00089">
    <property type="entry name" value="MiaB/RimO family radical SAM methylthiotransferase"/>
    <property type="match status" value="1"/>
</dbReference>
<evidence type="ECO:0000256" key="6">
    <source>
        <dbReference type="ARBA" id="ARBA00023014"/>
    </source>
</evidence>
<sequence length="288" mass="32073">MVKIQEGCDQVCAYCIVPKVRGRERSIPPELLVEQINQRAADGCLEVVLTGTQLGTYGFDLPGMTLPGLLERILAETTVPRIRVSSLQPQEITPQLLELWQDARLCRHFHVPLQSGSNRILELMRRRYTTGLFAEKVGLVRRSVSGCGVTADLIAGFPGETETEFQESLSFARSMEFSDMHIFPYSPRPGTSAVYLSGDVPQPVKKERTAQLLAMAKEGFASFRNQQLGKTVPVLWESSAKHEGGTKWRGLTGNYIRVHTSSRDDLGNTITPARLEDLSEDEVRVEII</sequence>
<evidence type="ECO:0000256" key="3">
    <source>
        <dbReference type="ARBA" id="ARBA00022691"/>
    </source>
</evidence>
<dbReference type="SFLD" id="SFLDG01082">
    <property type="entry name" value="B12-binding_domain_containing"/>
    <property type="match status" value="1"/>
</dbReference>
<dbReference type="PROSITE" id="PS01278">
    <property type="entry name" value="MTTASE_RADICAL"/>
    <property type="match status" value="1"/>
</dbReference>
<dbReference type="InterPro" id="IPR007197">
    <property type="entry name" value="rSAM"/>
</dbReference>
<dbReference type="SUPFAM" id="SSF102114">
    <property type="entry name" value="Radical SAM enzymes"/>
    <property type="match status" value="1"/>
</dbReference>
<dbReference type="GO" id="GO:0005829">
    <property type="term" value="C:cytosol"/>
    <property type="evidence" value="ECO:0007669"/>
    <property type="project" value="TreeGrafter"/>
</dbReference>
<dbReference type="PANTHER" id="PTHR43020:SF2">
    <property type="entry name" value="MITOCHONDRIAL TRNA METHYLTHIOTRANSFERASE CDK5RAP1"/>
    <property type="match status" value="1"/>
</dbReference>
<organism evidence="8">
    <name type="scientific">hydrothermal vent metagenome</name>
    <dbReference type="NCBI Taxonomy" id="652676"/>
    <lineage>
        <taxon>unclassified sequences</taxon>
        <taxon>metagenomes</taxon>
        <taxon>ecological metagenomes</taxon>
    </lineage>
</organism>
<keyword evidence="6" id="KW-0411">Iron-sulfur</keyword>
<evidence type="ECO:0000259" key="7">
    <source>
        <dbReference type="PROSITE" id="PS51918"/>
    </source>
</evidence>
<keyword evidence="3" id="KW-0949">S-adenosyl-L-methionine</keyword>
<dbReference type="SFLD" id="SFLDS00029">
    <property type="entry name" value="Radical_SAM"/>
    <property type="match status" value="1"/>
</dbReference>
<keyword evidence="8" id="KW-0808">Transferase</keyword>
<dbReference type="EMBL" id="FAXA01000434">
    <property type="protein sequence ID" value="CUV03552.1"/>
    <property type="molecule type" value="Genomic_DNA"/>
</dbReference>
<dbReference type="GO" id="GO:0035597">
    <property type="term" value="F:tRNA-2-methylthio-N(6)-dimethylallyladenosine(37) synthase activity"/>
    <property type="evidence" value="ECO:0007669"/>
    <property type="project" value="TreeGrafter"/>
</dbReference>
<evidence type="ECO:0000256" key="2">
    <source>
        <dbReference type="ARBA" id="ARBA00022485"/>
    </source>
</evidence>
<evidence type="ECO:0000256" key="5">
    <source>
        <dbReference type="ARBA" id="ARBA00023004"/>
    </source>
</evidence>
<dbReference type="PROSITE" id="PS51918">
    <property type="entry name" value="RADICAL_SAM"/>
    <property type="match status" value="1"/>
</dbReference>
<dbReference type="InterPro" id="IPR006638">
    <property type="entry name" value="Elp3/MiaA/NifB-like_rSAM"/>
</dbReference>
<protein>
    <submittedName>
        <fullName evidence="8">tRNA-t(6)A37 methylthiotransferase</fullName>
    </submittedName>
</protein>
<feature type="domain" description="Radical SAM core" evidence="7">
    <location>
        <begin position="1"/>
        <end position="224"/>
    </location>
</feature>
<dbReference type="InterPro" id="IPR005839">
    <property type="entry name" value="Methylthiotransferase"/>
</dbReference>
<dbReference type="SMART" id="SM00729">
    <property type="entry name" value="Elp3"/>
    <property type="match status" value="1"/>
</dbReference>
<accession>A0A160VBF5</accession>
<name>A0A160VBF5_9ZZZZ</name>
<keyword evidence="5" id="KW-0408">Iron</keyword>
<keyword evidence="4" id="KW-0479">Metal-binding</keyword>
<dbReference type="Pfam" id="PF04055">
    <property type="entry name" value="Radical_SAM"/>
    <property type="match status" value="1"/>
</dbReference>
<dbReference type="GO" id="GO:0046872">
    <property type="term" value="F:metal ion binding"/>
    <property type="evidence" value="ECO:0007669"/>
    <property type="project" value="UniProtKB-KW"/>
</dbReference>
<dbReference type="Gene3D" id="3.80.30.20">
    <property type="entry name" value="tm_1862 like domain"/>
    <property type="match status" value="1"/>
</dbReference>
<evidence type="ECO:0000313" key="8">
    <source>
        <dbReference type="EMBL" id="CUV03552.1"/>
    </source>
</evidence>
<dbReference type="InterPro" id="IPR023404">
    <property type="entry name" value="rSAM_horseshoe"/>
</dbReference>
<comment type="cofactor">
    <cofactor evidence="1">
        <name>[4Fe-4S] cluster</name>
        <dbReference type="ChEBI" id="CHEBI:49883"/>
    </cofactor>
</comment>
<dbReference type="AlphaFoldDB" id="A0A160VBF5"/>
<proteinExistence type="predicted"/>
<dbReference type="InterPro" id="IPR058240">
    <property type="entry name" value="rSAM_sf"/>
</dbReference>